<dbReference type="Pfam" id="PF00950">
    <property type="entry name" value="ABC-3"/>
    <property type="match status" value="1"/>
</dbReference>
<name>C7N7F8_SLAHD</name>
<dbReference type="GO" id="GO:0055085">
    <property type="term" value="P:transmembrane transport"/>
    <property type="evidence" value="ECO:0007669"/>
    <property type="project" value="InterPro"/>
</dbReference>
<comment type="subcellular location">
    <subcellularLocation>
        <location evidence="6">Cell membrane</location>
        <topology evidence="6">Multi-pass membrane protein</topology>
    </subcellularLocation>
    <subcellularLocation>
        <location evidence="1">Membrane</location>
        <topology evidence="1">Multi-pass membrane protein</topology>
    </subcellularLocation>
</comment>
<evidence type="ECO:0000313" key="9">
    <source>
        <dbReference type="Proteomes" id="UP000002026"/>
    </source>
</evidence>
<evidence type="ECO:0000256" key="4">
    <source>
        <dbReference type="ARBA" id="ARBA00022989"/>
    </source>
</evidence>
<keyword evidence="4 7" id="KW-1133">Transmembrane helix</keyword>
<reference evidence="8 9" key="1">
    <citation type="journal article" date="2009" name="Stand. Genomic Sci.">
        <title>Complete genome sequence of Slackia heliotrinireducens type strain (RHS 1).</title>
        <authorList>
            <person name="Pukall R."/>
            <person name="Lapidus A."/>
            <person name="Nolan M."/>
            <person name="Copeland A."/>
            <person name="Glavina Del Rio T."/>
            <person name="Lucas S."/>
            <person name="Chen F."/>
            <person name="Tice H."/>
            <person name="Cheng J.F."/>
            <person name="Chertkov O."/>
            <person name="Bruce D."/>
            <person name="Goodwin L."/>
            <person name="Kuske C."/>
            <person name="Brettin T."/>
            <person name="Detter J.C."/>
            <person name="Han C."/>
            <person name="Pitluck S."/>
            <person name="Pati A."/>
            <person name="Mavrommatis K."/>
            <person name="Ivanova N."/>
            <person name="Ovchinnikova G."/>
            <person name="Chen A."/>
            <person name="Palaniappan K."/>
            <person name="Schneider S."/>
            <person name="Rohde M."/>
            <person name="Chain P."/>
            <person name="D'haeseleer P."/>
            <person name="Goker M."/>
            <person name="Bristow J."/>
            <person name="Eisen J.A."/>
            <person name="Markowitz V."/>
            <person name="Kyrpides N.C."/>
            <person name="Klenk H.P."/>
            <person name="Hugenholtz P."/>
        </authorList>
    </citation>
    <scope>NUCLEOTIDE SEQUENCE [LARGE SCALE GENOMIC DNA]</scope>
    <source>
        <strain evidence="9">ATCC 29202 / DSM 20476 / NCTC 11029 / RHS 1</strain>
    </source>
</reference>
<dbReference type="KEGG" id="shi:Shel_18250"/>
<feature type="transmembrane region" description="Helical" evidence="7">
    <location>
        <begin position="231"/>
        <end position="252"/>
    </location>
</feature>
<evidence type="ECO:0000256" key="1">
    <source>
        <dbReference type="ARBA" id="ARBA00004141"/>
    </source>
</evidence>
<accession>C7N7F8</accession>
<dbReference type="Proteomes" id="UP000002026">
    <property type="component" value="Chromosome"/>
</dbReference>
<keyword evidence="6" id="KW-0813">Transport</keyword>
<feature type="transmembrane region" description="Helical" evidence="7">
    <location>
        <begin position="258"/>
        <end position="277"/>
    </location>
</feature>
<feature type="transmembrane region" description="Helical" evidence="7">
    <location>
        <begin position="45"/>
        <end position="63"/>
    </location>
</feature>
<dbReference type="eggNOG" id="COG1108">
    <property type="taxonomic scope" value="Bacteria"/>
</dbReference>
<keyword evidence="3 6" id="KW-0812">Transmembrane</keyword>
<feature type="transmembrane region" description="Helical" evidence="7">
    <location>
        <begin position="96"/>
        <end position="116"/>
    </location>
</feature>
<dbReference type="Gene3D" id="1.10.3470.10">
    <property type="entry name" value="ABC transporter involved in vitamin B12 uptake, BtuC"/>
    <property type="match status" value="1"/>
</dbReference>
<feature type="transmembrane region" description="Helical" evidence="7">
    <location>
        <begin position="12"/>
        <end position="33"/>
    </location>
</feature>
<feature type="transmembrane region" description="Helical" evidence="7">
    <location>
        <begin position="69"/>
        <end position="84"/>
    </location>
</feature>
<dbReference type="PANTHER" id="PTHR30477:SF0">
    <property type="entry name" value="METAL TRANSPORT SYSTEM MEMBRANE PROTEIN TM_0125-RELATED"/>
    <property type="match status" value="1"/>
</dbReference>
<dbReference type="SUPFAM" id="SSF81345">
    <property type="entry name" value="ABC transporter involved in vitamin B12 uptake, BtuC"/>
    <property type="match status" value="1"/>
</dbReference>
<evidence type="ECO:0000256" key="7">
    <source>
        <dbReference type="SAM" id="Phobius"/>
    </source>
</evidence>
<dbReference type="InterPro" id="IPR001626">
    <property type="entry name" value="ABC_TroCD"/>
</dbReference>
<dbReference type="EMBL" id="CP001684">
    <property type="protein sequence ID" value="ACV22843.1"/>
    <property type="molecule type" value="Genomic_DNA"/>
</dbReference>
<evidence type="ECO:0000256" key="3">
    <source>
        <dbReference type="ARBA" id="ARBA00022692"/>
    </source>
</evidence>
<gene>
    <name evidence="8" type="ordered locus">Shel_18250</name>
</gene>
<dbReference type="GO" id="GO:0010043">
    <property type="term" value="P:response to zinc ion"/>
    <property type="evidence" value="ECO:0007669"/>
    <property type="project" value="TreeGrafter"/>
</dbReference>
<proteinExistence type="inferred from homology"/>
<dbReference type="RefSeq" id="WP_012798945.1">
    <property type="nucleotide sequence ID" value="NC_013165.1"/>
</dbReference>
<organism evidence="8 9">
    <name type="scientific">Slackia heliotrinireducens (strain ATCC 29202 / DSM 20476 / NCTC 11029 / RHS 1)</name>
    <name type="common">Peptococcus heliotrinreducens</name>
    <dbReference type="NCBI Taxonomy" id="471855"/>
    <lineage>
        <taxon>Bacteria</taxon>
        <taxon>Bacillati</taxon>
        <taxon>Actinomycetota</taxon>
        <taxon>Coriobacteriia</taxon>
        <taxon>Eggerthellales</taxon>
        <taxon>Eggerthellaceae</taxon>
        <taxon>Slackia</taxon>
    </lineage>
</organism>
<dbReference type="STRING" id="471855.Shel_18250"/>
<comment type="similarity">
    <text evidence="2 6">Belongs to the ABC-3 integral membrane protein family.</text>
</comment>
<sequence>MSSFAQLAEYLSYPFVVNAIIVGALVALCSSLLGTTLVMKRLSYIGDGLSHVAFGAYAVAAVAGTTREMLFIAPVTVIAAVLLLRRGQSSKVKGDAAIAMMSVTAVAAGYLIMNVFGTKSNVSGDVCSTLFGSTSILTLTAFDVGVCGVMSVAVVGGFALLYNRIFAVTFDEAFSQAIGLPVARYNLAVAIMIAFVIVVGMNLVGALLLSALVVFPALSAMRVCRTFRSVTALAAAIGVVCALIGILASILFSTPVGSTIVLFDAVAFTLFCLVGKLSGSKAV</sequence>
<dbReference type="InterPro" id="IPR037294">
    <property type="entry name" value="ABC_BtuC-like"/>
</dbReference>
<protein>
    <submittedName>
        <fullName evidence="8">ABC-type Mn2+/Zn2+ transport system, permease component</fullName>
    </submittedName>
</protein>
<keyword evidence="5 7" id="KW-0472">Membrane</keyword>
<dbReference type="PANTHER" id="PTHR30477">
    <property type="entry name" value="ABC-TRANSPORTER METAL-BINDING PROTEIN"/>
    <property type="match status" value="1"/>
</dbReference>
<evidence type="ECO:0000256" key="6">
    <source>
        <dbReference type="RuleBase" id="RU003943"/>
    </source>
</evidence>
<feature type="transmembrane region" description="Helical" evidence="7">
    <location>
        <begin position="136"/>
        <end position="161"/>
    </location>
</feature>
<dbReference type="GO" id="GO:0043190">
    <property type="term" value="C:ATP-binding cassette (ABC) transporter complex"/>
    <property type="evidence" value="ECO:0007669"/>
    <property type="project" value="InterPro"/>
</dbReference>
<dbReference type="AlphaFoldDB" id="C7N7F8"/>
<evidence type="ECO:0000313" key="8">
    <source>
        <dbReference type="EMBL" id="ACV22843.1"/>
    </source>
</evidence>
<keyword evidence="9" id="KW-1185">Reference proteome</keyword>
<dbReference type="HOGENOM" id="CLU_028808_3_1_11"/>
<evidence type="ECO:0000256" key="2">
    <source>
        <dbReference type="ARBA" id="ARBA00008034"/>
    </source>
</evidence>
<evidence type="ECO:0000256" key="5">
    <source>
        <dbReference type="ARBA" id="ARBA00023136"/>
    </source>
</evidence>